<protein>
    <submittedName>
        <fullName evidence="1">Uncharacterized protein</fullName>
    </submittedName>
</protein>
<name>K9WYY6_9NOST</name>
<organism evidence="1 2">
    <name type="scientific">Cylindrospermum stagnale PCC 7417</name>
    <dbReference type="NCBI Taxonomy" id="56107"/>
    <lineage>
        <taxon>Bacteria</taxon>
        <taxon>Bacillati</taxon>
        <taxon>Cyanobacteriota</taxon>
        <taxon>Cyanophyceae</taxon>
        <taxon>Nostocales</taxon>
        <taxon>Nostocaceae</taxon>
        <taxon>Cylindrospermum</taxon>
    </lineage>
</organism>
<dbReference type="Proteomes" id="UP000010475">
    <property type="component" value="Chromosome"/>
</dbReference>
<gene>
    <name evidence="1" type="ORF">Cylst_2822</name>
</gene>
<evidence type="ECO:0000313" key="2">
    <source>
        <dbReference type="Proteomes" id="UP000010475"/>
    </source>
</evidence>
<proteinExistence type="predicted"/>
<reference evidence="1 2" key="1">
    <citation type="submission" date="2012-06" db="EMBL/GenBank/DDBJ databases">
        <title>Finished chromosome of genome of Cylindrospermum stagnale PCC 7417.</title>
        <authorList>
            <consortium name="US DOE Joint Genome Institute"/>
            <person name="Gugger M."/>
            <person name="Coursin T."/>
            <person name="Rippka R."/>
            <person name="Tandeau De Marsac N."/>
            <person name="Huntemann M."/>
            <person name="Wei C.-L."/>
            <person name="Han J."/>
            <person name="Detter J.C."/>
            <person name="Han C."/>
            <person name="Tapia R."/>
            <person name="Chen A."/>
            <person name="Kyrpides N."/>
            <person name="Mavromatis K."/>
            <person name="Markowitz V."/>
            <person name="Szeto E."/>
            <person name="Ivanova N."/>
            <person name="Pagani I."/>
            <person name="Pati A."/>
            <person name="Goodwin L."/>
            <person name="Nordberg H.P."/>
            <person name="Cantor M.N."/>
            <person name="Hua S.X."/>
            <person name="Woyke T."/>
            <person name="Kerfeld C.A."/>
        </authorList>
    </citation>
    <scope>NUCLEOTIDE SEQUENCE [LARGE SCALE GENOMIC DNA]</scope>
    <source>
        <strain evidence="1 2">PCC 7417</strain>
    </source>
</reference>
<keyword evidence="2" id="KW-1185">Reference proteome</keyword>
<dbReference type="AlphaFoldDB" id="K9WYY6"/>
<dbReference type="KEGG" id="csg:Cylst_2822"/>
<evidence type="ECO:0000313" key="1">
    <source>
        <dbReference type="EMBL" id="AFZ25016.1"/>
    </source>
</evidence>
<dbReference type="EMBL" id="CP003642">
    <property type="protein sequence ID" value="AFZ25016.1"/>
    <property type="molecule type" value="Genomic_DNA"/>
</dbReference>
<dbReference type="HOGENOM" id="CLU_2842479_0_0_3"/>
<accession>K9WYY6</accession>
<sequence>MTEPNGDYKMALYETITWEHCKVVKAQLDKALQGMTISNHLSNEELVVLLRVAKVHLDEAIRRLS</sequence>
<dbReference type="RefSeq" id="WP_015208269.1">
    <property type="nucleotide sequence ID" value="NC_019757.1"/>
</dbReference>